<dbReference type="GO" id="GO:0005581">
    <property type="term" value="C:collagen trimer"/>
    <property type="evidence" value="ECO:0007669"/>
    <property type="project" value="UniProtKB-KW"/>
</dbReference>
<reference evidence="4" key="2">
    <citation type="submission" date="2025-09" db="UniProtKB">
        <authorList>
            <consortium name="Ensembl"/>
        </authorList>
    </citation>
    <scope>IDENTIFICATION</scope>
</reference>
<evidence type="ECO:0000313" key="4">
    <source>
        <dbReference type="Ensembl" id="ENSOABP00000017849.2"/>
    </source>
</evidence>
<dbReference type="KEGG" id="oau:120440947"/>
<dbReference type="SUPFAM" id="SSF56436">
    <property type="entry name" value="C-type lectin-like"/>
    <property type="match status" value="1"/>
</dbReference>
<feature type="chain" id="PRO_5044310191" evidence="3">
    <location>
        <begin position="20"/>
        <end position="163"/>
    </location>
</feature>
<dbReference type="InterPro" id="IPR016187">
    <property type="entry name" value="CTDL_fold"/>
</dbReference>
<dbReference type="AlphaFoldDB" id="A0A668ST88"/>
<name>A0A668ST88_OREAU</name>
<evidence type="ECO:0000256" key="2">
    <source>
        <dbReference type="SAM" id="MobiDB-lite"/>
    </source>
</evidence>
<evidence type="ECO:0000256" key="1">
    <source>
        <dbReference type="ARBA" id="ARBA00023119"/>
    </source>
</evidence>
<dbReference type="GeneID" id="120440947"/>
<feature type="signal peptide" evidence="3">
    <location>
        <begin position="1"/>
        <end position="19"/>
    </location>
</feature>
<proteinExistence type="predicted"/>
<keyword evidence="3" id="KW-0732">Signal</keyword>
<dbReference type="OMA" id="WISSWST"/>
<dbReference type="Proteomes" id="UP000472276">
    <property type="component" value="Unassembled WGS sequence"/>
</dbReference>
<dbReference type="PANTHER" id="PTHR24637">
    <property type="entry name" value="COLLAGEN"/>
    <property type="match status" value="1"/>
</dbReference>
<evidence type="ECO:0000256" key="3">
    <source>
        <dbReference type="SAM" id="SignalP"/>
    </source>
</evidence>
<feature type="compositionally biased region" description="Pro residues" evidence="2">
    <location>
        <begin position="33"/>
        <end position="46"/>
    </location>
</feature>
<feature type="region of interest" description="Disordered" evidence="2">
    <location>
        <begin position="22"/>
        <end position="82"/>
    </location>
</feature>
<dbReference type="Pfam" id="PF01391">
    <property type="entry name" value="Collagen"/>
    <property type="match status" value="1"/>
</dbReference>
<organism evidence="4 5">
    <name type="scientific">Oreochromis aureus</name>
    <name type="common">Israeli tilapia</name>
    <name type="synonym">Chromis aureus</name>
    <dbReference type="NCBI Taxonomy" id="47969"/>
    <lineage>
        <taxon>Eukaryota</taxon>
        <taxon>Metazoa</taxon>
        <taxon>Chordata</taxon>
        <taxon>Craniata</taxon>
        <taxon>Vertebrata</taxon>
        <taxon>Euteleostomi</taxon>
        <taxon>Actinopterygii</taxon>
        <taxon>Neopterygii</taxon>
        <taxon>Teleostei</taxon>
        <taxon>Neoteleostei</taxon>
        <taxon>Acanthomorphata</taxon>
        <taxon>Ovalentaria</taxon>
        <taxon>Cichlomorphae</taxon>
        <taxon>Cichliformes</taxon>
        <taxon>Cichlidae</taxon>
        <taxon>African cichlids</taxon>
        <taxon>Pseudocrenilabrinae</taxon>
        <taxon>Oreochromini</taxon>
        <taxon>Oreochromis</taxon>
    </lineage>
</organism>
<sequence>MMAWLQFCVLFLVAPIGYSQNPGPRGPKGDSGPPGPAGPPGIPGPPGQKGDTGLIGPHGIPGPPGVTGFIGPPGFPGPSGKDSDCRTELFGYIDQDLQTIRGLKETITKLELVINYDFARGVDEKYFVSNKERGSFFQAVEFCSQRGLELALPQSDKENRLLT</sequence>
<keyword evidence="1" id="KW-0176">Collagen</keyword>
<dbReference type="Ensembl" id="ENSOABT00000018392.2">
    <property type="protein sequence ID" value="ENSOABP00000017849.2"/>
    <property type="gene ID" value="ENSOABG00000008689.2"/>
</dbReference>
<protein>
    <submittedName>
        <fullName evidence="4">Uncharacterized protein</fullName>
    </submittedName>
</protein>
<accession>A0A668ST88</accession>
<gene>
    <name evidence="4" type="primary">LOC120440947</name>
</gene>
<dbReference type="PANTHER" id="PTHR24637:SF421">
    <property type="entry name" value="CUTICLE COLLAGEN DPY-2"/>
    <property type="match status" value="1"/>
</dbReference>
<dbReference type="RefSeq" id="XP_039470423.1">
    <property type="nucleotide sequence ID" value="XM_039614489.1"/>
</dbReference>
<evidence type="ECO:0000313" key="5">
    <source>
        <dbReference type="Proteomes" id="UP000472276"/>
    </source>
</evidence>
<dbReference type="InterPro" id="IPR008160">
    <property type="entry name" value="Collagen"/>
</dbReference>
<reference evidence="4" key="1">
    <citation type="submission" date="2025-08" db="UniProtKB">
        <authorList>
            <consortium name="Ensembl"/>
        </authorList>
    </citation>
    <scope>IDENTIFICATION</scope>
</reference>
<dbReference type="RefSeq" id="XP_039470422.1">
    <property type="nucleotide sequence ID" value="XM_039614488.1"/>
</dbReference>
<keyword evidence="5" id="KW-1185">Reference proteome</keyword>